<dbReference type="InterPro" id="IPR008984">
    <property type="entry name" value="SMAD_FHA_dom_sf"/>
</dbReference>
<feature type="domain" description="FHA" evidence="2">
    <location>
        <begin position="318"/>
        <end position="372"/>
    </location>
</feature>
<protein>
    <submittedName>
        <fullName evidence="3">FHA domain-containing protein</fullName>
    </submittedName>
</protein>
<name>A0ABY8PWS1_9ACTN</name>
<reference evidence="3 4" key="1">
    <citation type="journal article" date="2008" name="Int. J. Syst. Evol. Microbiol.">
        <title>Tessaracoccus flavescens sp. nov., isolated from marine sediment.</title>
        <authorList>
            <person name="Lee D.W."/>
            <person name="Lee S.D."/>
        </authorList>
    </citation>
    <scope>NUCLEOTIDE SEQUENCE [LARGE SCALE GENOMIC DNA]</scope>
    <source>
        <strain evidence="3 4">T21</strain>
    </source>
</reference>
<dbReference type="InterPro" id="IPR000253">
    <property type="entry name" value="FHA_dom"/>
</dbReference>
<keyword evidence="1" id="KW-0597">Phosphoprotein</keyword>
<evidence type="ECO:0000259" key="2">
    <source>
        <dbReference type="PROSITE" id="PS50006"/>
    </source>
</evidence>
<dbReference type="SMART" id="SM00240">
    <property type="entry name" value="FHA"/>
    <property type="match status" value="1"/>
</dbReference>
<evidence type="ECO:0000256" key="1">
    <source>
        <dbReference type="ARBA" id="ARBA00022553"/>
    </source>
</evidence>
<dbReference type="Proteomes" id="UP001244136">
    <property type="component" value="Chromosome"/>
</dbReference>
<evidence type="ECO:0000313" key="3">
    <source>
        <dbReference type="EMBL" id="WGT46944.1"/>
    </source>
</evidence>
<accession>A0ABY8PWS1</accession>
<keyword evidence="4" id="KW-1185">Reference proteome</keyword>
<organism evidence="3 4">
    <name type="scientific">Tessaracoccus lacteus</name>
    <dbReference type="NCBI Taxonomy" id="3041766"/>
    <lineage>
        <taxon>Bacteria</taxon>
        <taxon>Bacillati</taxon>
        <taxon>Actinomycetota</taxon>
        <taxon>Actinomycetes</taxon>
        <taxon>Propionibacteriales</taxon>
        <taxon>Propionibacteriaceae</taxon>
        <taxon>Tessaracoccus</taxon>
    </lineage>
</organism>
<proteinExistence type="predicted"/>
<evidence type="ECO:0000313" key="4">
    <source>
        <dbReference type="Proteomes" id="UP001244136"/>
    </source>
</evidence>
<dbReference type="RefSeq" id="WP_281144690.1">
    <property type="nucleotide sequence ID" value="NZ_CP123967.1"/>
</dbReference>
<sequence>MALPEAAWRVTYTPGNWLVLSGPTTLVVMLPAPARASGLVADLWTAILSAGSVEALVSLVHEVGLDAMPHLGAFFWEGGTLHGLTRGDVRVLDADTGAVALEGSGSITWREEDLGAERRLRIDLEPAAGDEVLHLPLVVGAVCVSSLELSTVDRVVFPVAGGDPLAPVVAAVPAPEQPVEDAPTPAFEPKPEAVDSAEDLTDLDLGAPDPAAAIAGVPIPAPAVVPPAPAPAPVEAEAEGGTIFSTGLAATHKPPTADADGQVLAVPCANGHPNAPGTRTCRLCQAPVDSSNPRVIRRPVLAGVHTNGGDFADIVAGVVIGRAPDAAHGPAGSRLLRVQSPSSDISRNHLLVTTRDWNVHVTDLNSTNGTMVLPVGEAPFALRDGASVQVEIGTVLDLGDGVSVRIEPPRG</sequence>
<dbReference type="SUPFAM" id="SSF49879">
    <property type="entry name" value="SMAD/FHA domain"/>
    <property type="match status" value="1"/>
</dbReference>
<gene>
    <name evidence="3" type="ORF">QH948_12535</name>
</gene>
<dbReference type="EMBL" id="CP123967">
    <property type="protein sequence ID" value="WGT46944.1"/>
    <property type="molecule type" value="Genomic_DNA"/>
</dbReference>
<dbReference type="Pfam" id="PF00498">
    <property type="entry name" value="FHA"/>
    <property type="match status" value="1"/>
</dbReference>
<dbReference type="CDD" id="cd00060">
    <property type="entry name" value="FHA"/>
    <property type="match status" value="1"/>
</dbReference>
<dbReference type="Gene3D" id="2.60.200.20">
    <property type="match status" value="1"/>
</dbReference>
<dbReference type="PROSITE" id="PS50006">
    <property type="entry name" value="FHA_DOMAIN"/>
    <property type="match status" value="1"/>
</dbReference>